<proteinExistence type="predicted"/>
<gene>
    <name evidence="1" type="ORF">HW532_15620</name>
</gene>
<dbReference type="KEGG" id="kmn:HW532_15620"/>
<dbReference type="AlphaFoldDB" id="A0A7S8HD65"/>
<evidence type="ECO:0000313" key="1">
    <source>
        <dbReference type="EMBL" id="QPC43993.1"/>
    </source>
</evidence>
<sequence>MTDPISRILREHIALEKRKIEQIHSGMRLDGQTDLDGVITTTEEEALKAIAQMEGALKRHEERNPPED</sequence>
<dbReference type="EMBL" id="CP058214">
    <property type="protein sequence ID" value="QPC43993.1"/>
    <property type="molecule type" value="Genomic_DNA"/>
</dbReference>
<reference evidence="1 2" key="1">
    <citation type="submission" date="2020-06" db="EMBL/GenBank/DDBJ databases">
        <title>Genome sequence of 2 isolates from Red Sea Mangroves.</title>
        <authorList>
            <person name="Sefrji F."/>
            <person name="Michoud G."/>
            <person name="Merlino G."/>
            <person name="Daffonchio D."/>
        </authorList>
    </citation>
    <scope>NUCLEOTIDE SEQUENCE [LARGE SCALE GENOMIC DNA]</scope>
    <source>
        <strain evidence="1 2">R1DC25</strain>
    </source>
</reference>
<dbReference type="Proteomes" id="UP000593594">
    <property type="component" value="Chromosome"/>
</dbReference>
<keyword evidence="2" id="KW-1185">Reference proteome</keyword>
<accession>A0A7S8HD65</accession>
<name>A0A7S8HD65_9HYPH</name>
<organism evidence="1 2">
    <name type="scientific">Kaustia mangrovi</name>
    <dbReference type="NCBI Taxonomy" id="2593653"/>
    <lineage>
        <taxon>Bacteria</taxon>
        <taxon>Pseudomonadati</taxon>
        <taxon>Pseudomonadota</taxon>
        <taxon>Alphaproteobacteria</taxon>
        <taxon>Hyphomicrobiales</taxon>
        <taxon>Parvibaculaceae</taxon>
        <taxon>Kaustia</taxon>
    </lineage>
</organism>
<dbReference type="RefSeq" id="WP_213161355.1">
    <property type="nucleotide sequence ID" value="NZ_CP058214.1"/>
</dbReference>
<protein>
    <submittedName>
        <fullName evidence="1">Uncharacterized protein</fullName>
    </submittedName>
</protein>
<evidence type="ECO:0000313" key="2">
    <source>
        <dbReference type="Proteomes" id="UP000593594"/>
    </source>
</evidence>